<dbReference type="Pfam" id="PF00211">
    <property type="entry name" value="Guanylate_cyc"/>
    <property type="match status" value="1"/>
</dbReference>
<dbReference type="GO" id="GO:0007168">
    <property type="term" value="P:receptor guanylyl cyclase signaling pathway"/>
    <property type="evidence" value="ECO:0007669"/>
    <property type="project" value="TreeGrafter"/>
</dbReference>
<keyword evidence="3" id="KW-0547">Nucleotide-binding</keyword>
<proteinExistence type="predicted"/>
<evidence type="ECO:0000313" key="10">
    <source>
        <dbReference type="EMBL" id="CAB9529735.1"/>
    </source>
</evidence>
<evidence type="ECO:0000256" key="5">
    <source>
        <dbReference type="ARBA" id="ARBA00023136"/>
    </source>
</evidence>
<dbReference type="SMART" id="SM00044">
    <property type="entry name" value="CYCc"/>
    <property type="match status" value="1"/>
</dbReference>
<dbReference type="GO" id="GO:0004383">
    <property type="term" value="F:guanylate cyclase activity"/>
    <property type="evidence" value="ECO:0007669"/>
    <property type="project" value="TreeGrafter"/>
</dbReference>
<organism evidence="10 11">
    <name type="scientific">Seminavis robusta</name>
    <dbReference type="NCBI Taxonomy" id="568900"/>
    <lineage>
        <taxon>Eukaryota</taxon>
        <taxon>Sar</taxon>
        <taxon>Stramenopiles</taxon>
        <taxon>Ochrophyta</taxon>
        <taxon>Bacillariophyta</taxon>
        <taxon>Bacillariophyceae</taxon>
        <taxon>Bacillariophycidae</taxon>
        <taxon>Naviculales</taxon>
        <taxon>Naviculaceae</taxon>
        <taxon>Seminavis</taxon>
    </lineage>
</organism>
<dbReference type="InterPro" id="IPR002073">
    <property type="entry name" value="PDEase_catalytic_dom"/>
</dbReference>
<dbReference type="GO" id="GO:0005886">
    <property type="term" value="C:plasma membrane"/>
    <property type="evidence" value="ECO:0007669"/>
    <property type="project" value="TreeGrafter"/>
</dbReference>
<evidence type="ECO:0000256" key="2">
    <source>
        <dbReference type="ARBA" id="ARBA00022692"/>
    </source>
</evidence>
<dbReference type="InterPro" id="IPR036971">
    <property type="entry name" value="PDEase_catalytic_dom_sf"/>
</dbReference>
<feature type="transmembrane region" description="Helical" evidence="7">
    <location>
        <begin position="278"/>
        <end position="296"/>
    </location>
</feature>
<dbReference type="GO" id="GO:0001653">
    <property type="term" value="F:peptide receptor activity"/>
    <property type="evidence" value="ECO:0007669"/>
    <property type="project" value="TreeGrafter"/>
</dbReference>
<dbReference type="GO" id="GO:0035556">
    <property type="term" value="P:intracellular signal transduction"/>
    <property type="evidence" value="ECO:0007669"/>
    <property type="project" value="InterPro"/>
</dbReference>
<dbReference type="GO" id="GO:0004114">
    <property type="term" value="F:3',5'-cyclic-nucleotide phosphodiesterase activity"/>
    <property type="evidence" value="ECO:0007669"/>
    <property type="project" value="InterPro"/>
</dbReference>
<dbReference type="InterPro" id="IPR050401">
    <property type="entry name" value="Cyclic_nucleotide_synthase"/>
</dbReference>
<dbReference type="PROSITE" id="PS51845">
    <property type="entry name" value="PDEASE_I_2"/>
    <property type="match status" value="1"/>
</dbReference>
<dbReference type="SUPFAM" id="SSF55073">
    <property type="entry name" value="Nucleotide cyclase"/>
    <property type="match status" value="1"/>
</dbReference>
<dbReference type="Proteomes" id="UP001153069">
    <property type="component" value="Unassembled WGS sequence"/>
</dbReference>
<evidence type="ECO:0000256" key="3">
    <source>
        <dbReference type="ARBA" id="ARBA00022741"/>
    </source>
</evidence>
<keyword evidence="5 7" id="KW-0472">Membrane</keyword>
<evidence type="ECO:0000256" key="7">
    <source>
        <dbReference type="SAM" id="Phobius"/>
    </source>
</evidence>
<feature type="domain" description="PDEase" evidence="9">
    <location>
        <begin position="570"/>
        <end position="856"/>
    </location>
</feature>
<evidence type="ECO:0000259" key="9">
    <source>
        <dbReference type="PROSITE" id="PS51845"/>
    </source>
</evidence>
<gene>
    <name evidence="10" type="ORF">SEMRO_2607_G332440.1</name>
</gene>
<evidence type="ECO:0000256" key="6">
    <source>
        <dbReference type="ARBA" id="ARBA00023239"/>
    </source>
</evidence>
<dbReference type="SUPFAM" id="SSF109604">
    <property type="entry name" value="HD-domain/PDEase-like"/>
    <property type="match status" value="1"/>
</dbReference>
<dbReference type="AlphaFoldDB" id="A0A9N8HYQ9"/>
<keyword evidence="11" id="KW-1185">Reference proteome</keyword>
<comment type="caution">
    <text evidence="10">The sequence shown here is derived from an EMBL/GenBank/DDBJ whole genome shotgun (WGS) entry which is preliminary data.</text>
</comment>
<dbReference type="Gene3D" id="1.10.1300.10">
    <property type="entry name" value="3'5'-cyclic nucleotide phosphodiesterase, catalytic domain"/>
    <property type="match status" value="1"/>
</dbReference>
<dbReference type="InterPro" id="IPR029787">
    <property type="entry name" value="Nucleotide_cyclase"/>
</dbReference>
<dbReference type="InterPro" id="IPR001054">
    <property type="entry name" value="A/G_cyclase"/>
</dbReference>
<dbReference type="GO" id="GO:0000166">
    <property type="term" value="F:nucleotide binding"/>
    <property type="evidence" value="ECO:0007669"/>
    <property type="project" value="UniProtKB-KW"/>
</dbReference>
<dbReference type="PROSITE" id="PS50125">
    <property type="entry name" value="GUANYLATE_CYCLASE_2"/>
    <property type="match status" value="1"/>
</dbReference>
<evidence type="ECO:0000259" key="8">
    <source>
        <dbReference type="PROSITE" id="PS50125"/>
    </source>
</evidence>
<dbReference type="OrthoDB" id="432756at2759"/>
<evidence type="ECO:0000256" key="1">
    <source>
        <dbReference type="ARBA" id="ARBA00004370"/>
    </source>
</evidence>
<reference evidence="10" key="1">
    <citation type="submission" date="2020-06" db="EMBL/GenBank/DDBJ databases">
        <authorList>
            <consortium name="Plant Systems Biology data submission"/>
        </authorList>
    </citation>
    <scope>NUCLEOTIDE SEQUENCE</scope>
    <source>
        <strain evidence="10">D6</strain>
    </source>
</reference>
<evidence type="ECO:0000313" key="11">
    <source>
        <dbReference type="Proteomes" id="UP001153069"/>
    </source>
</evidence>
<dbReference type="GO" id="GO:0004016">
    <property type="term" value="F:adenylate cyclase activity"/>
    <property type="evidence" value="ECO:0007669"/>
    <property type="project" value="TreeGrafter"/>
</dbReference>
<dbReference type="EMBL" id="CAICTM010002605">
    <property type="protein sequence ID" value="CAB9529735.1"/>
    <property type="molecule type" value="Genomic_DNA"/>
</dbReference>
<name>A0A9N8HYQ9_9STRA</name>
<evidence type="ECO:0000256" key="4">
    <source>
        <dbReference type="ARBA" id="ARBA00022989"/>
    </source>
</evidence>
<keyword evidence="4 7" id="KW-1133">Transmembrane helix</keyword>
<dbReference type="Gene3D" id="3.30.70.1230">
    <property type="entry name" value="Nucleotide cyclase"/>
    <property type="match status" value="1"/>
</dbReference>
<dbReference type="CDD" id="cd07302">
    <property type="entry name" value="CHD"/>
    <property type="match status" value="1"/>
</dbReference>
<feature type="domain" description="Guanylate cyclase" evidence="8">
    <location>
        <begin position="386"/>
        <end position="513"/>
    </location>
</feature>
<dbReference type="PANTHER" id="PTHR11920:SF335">
    <property type="entry name" value="GUANYLATE CYCLASE"/>
    <property type="match status" value="1"/>
</dbReference>
<keyword evidence="2 7" id="KW-0812">Transmembrane</keyword>
<evidence type="ECO:0008006" key="12">
    <source>
        <dbReference type="Google" id="ProtNLM"/>
    </source>
</evidence>
<protein>
    <recommendedName>
        <fullName evidence="12">Phosphodiesterase</fullName>
    </recommendedName>
</protein>
<accession>A0A9N8HYQ9</accession>
<keyword evidence="6" id="KW-0456">Lyase</keyword>
<dbReference type="Pfam" id="PF00233">
    <property type="entry name" value="PDEase_I"/>
    <property type="match status" value="1"/>
</dbReference>
<dbReference type="PANTHER" id="PTHR11920">
    <property type="entry name" value="GUANYLYL CYCLASE"/>
    <property type="match status" value="1"/>
</dbReference>
<comment type="subcellular location">
    <subcellularLocation>
        <location evidence="1">Membrane</location>
    </subcellularLocation>
</comment>
<sequence>MGDKLTTHAQSSGSAWPLVTMPFFDIHGDDTRVIAHVTYFSVCPIVMEPEKSAWEEYALNNQWWLVGNQTHAHTEQEMQNLSAAVAAENSIPEYIYRVEDRKPTATNVGPGPYTPRWQMSPTPNDPVPVNFDVVSSKGSMEFFEFMIANEKPVLSGVITEDFTNTAMLHREADIIDMAPKSFMFYPIFESFGQDAAVVGMFEIYLDWQLFLADLLPEGDTGLFYVLNCSCSGMFTYELNGGKVHYVGKGNLHDIFYTHLGQEVQRNEGVVQLQHARSLTVIIAVVFFVMAFVFFSYDKYVQKRQEKVFRQAVKTNRIVSSFFPRSIRERLFNQDGGEGDENSSRRRRSSTWAGSLRLKSYLNDGDDGTSVAAEDDKPIADLFPNCTVLFADIVGFTAWSSMREPTQVLLLLETIYRAFDEIAKRRKVFKVETIGDCYVAVTGLPEPHKLHALVMAKFAREIMYKLHEVTRSLEVSLGPDTGDLSMRVGLHSGPVTAGVLRADRLRFQLFASSIGDSGENFAEESGQGLSYYDIPRNQKESDLPRKTRRLVEWNVDILHRVLRQIAATRKVKDRQVKRTKTLDKNATEKAKPTMVLEELSEVIQLPRFSSKVAQVVANAEEEPVPPVVVNQLHNFVAELAAMYHDNPFHNFEHASHVTMSVVKLLSRIVAPTDLDVVDDENVNEKAFMKSVASKLHDNTYGITSDPLTQFAVVLSALIHDVDHLGVPNTQLVTEETATAIRYKGKSVAEQNSVDESWNLLMMPDYSELRKAIAATQTDWERFRQLVVNSVLATDIADKEQKQFRNARWDKAFKDDFREQQQRSALHLGAYCRVDACPREHSRQRTDVLKLLVSSMDR</sequence>